<organism evidence="2 3">
    <name type="scientific">Armillaria gallica</name>
    <name type="common">Bulbous honey fungus</name>
    <name type="synonym">Armillaria bulbosa</name>
    <dbReference type="NCBI Taxonomy" id="47427"/>
    <lineage>
        <taxon>Eukaryota</taxon>
        <taxon>Fungi</taxon>
        <taxon>Dikarya</taxon>
        <taxon>Basidiomycota</taxon>
        <taxon>Agaricomycotina</taxon>
        <taxon>Agaricomycetes</taxon>
        <taxon>Agaricomycetidae</taxon>
        <taxon>Agaricales</taxon>
        <taxon>Marasmiineae</taxon>
        <taxon>Physalacriaceae</taxon>
        <taxon>Armillaria</taxon>
    </lineage>
</organism>
<protein>
    <submittedName>
        <fullName evidence="2">Uncharacterized protein</fullName>
    </submittedName>
</protein>
<dbReference type="InParanoid" id="A0A2H3CGJ2"/>
<evidence type="ECO:0000313" key="2">
    <source>
        <dbReference type="EMBL" id="PBK80970.1"/>
    </source>
</evidence>
<dbReference type="EMBL" id="KZ293737">
    <property type="protein sequence ID" value="PBK80970.1"/>
    <property type="molecule type" value="Genomic_DNA"/>
</dbReference>
<feature type="region of interest" description="Disordered" evidence="1">
    <location>
        <begin position="246"/>
        <end position="274"/>
    </location>
</feature>
<name>A0A2H3CGJ2_ARMGA</name>
<dbReference type="AlphaFoldDB" id="A0A2H3CGJ2"/>
<feature type="compositionally biased region" description="Basic and acidic residues" evidence="1">
    <location>
        <begin position="248"/>
        <end position="258"/>
    </location>
</feature>
<proteinExistence type="predicted"/>
<feature type="compositionally biased region" description="Polar residues" evidence="1">
    <location>
        <begin position="263"/>
        <end position="272"/>
    </location>
</feature>
<accession>A0A2H3CGJ2</accession>
<dbReference type="OrthoDB" id="10617364at2759"/>
<reference evidence="3" key="1">
    <citation type="journal article" date="2017" name="Nat. Ecol. Evol.">
        <title>Genome expansion and lineage-specific genetic innovations in the forest pathogenic fungi Armillaria.</title>
        <authorList>
            <person name="Sipos G."/>
            <person name="Prasanna A.N."/>
            <person name="Walter M.C."/>
            <person name="O'Connor E."/>
            <person name="Balint B."/>
            <person name="Krizsan K."/>
            <person name="Kiss B."/>
            <person name="Hess J."/>
            <person name="Varga T."/>
            <person name="Slot J."/>
            <person name="Riley R."/>
            <person name="Boka B."/>
            <person name="Rigling D."/>
            <person name="Barry K."/>
            <person name="Lee J."/>
            <person name="Mihaltcheva S."/>
            <person name="LaButti K."/>
            <person name="Lipzen A."/>
            <person name="Waldron R."/>
            <person name="Moloney N.M."/>
            <person name="Sperisen C."/>
            <person name="Kredics L."/>
            <person name="Vagvoelgyi C."/>
            <person name="Patrignani A."/>
            <person name="Fitzpatrick D."/>
            <person name="Nagy I."/>
            <person name="Doyle S."/>
            <person name="Anderson J.B."/>
            <person name="Grigoriev I.V."/>
            <person name="Gueldener U."/>
            <person name="Muensterkoetter M."/>
            <person name="Nagy L.G."/>
        </authorList>
    </citation>
    <scope>NUCLEOTIDE SEQUENCE [LARGE SCALE GENOMIC DNA]</scope>
    <source>
        <strain evidence="3">Ar21-2</strain>
    </source>
</reference>
<sequence length="326" mass="36838">MNPTYGSEKTRRREDVPNINVVRLYAPSTFITTYSQRTIQLCPKMECFRPGSSTLASRRRGAVFASHTNKYGHGWTCSPTACRGRFIVVHRISSRVQNPAAETRRGRFSECFPRCGLTGGGRWCWDDVFAVALDTKRGEITYVADREDFGGESTDCVYARIEHEKIHVSPFSMTKNECGREVRVLTTIRVRSHAASLKAACRAFHRRTWLRVVRLGDNDIDSKNEYNLIYDDAALAVKVSTEVMHNPDTSERIDESSLRRSSKTAGQSIDAPTTTINTGTTSIVTIRNVKFINNLARFSDVFPRSLVPTVVRREFFGYLGGEMVTW</sequence>
<dbReference type="Proteomes" id="UP000217790">
    <property type="component" value="Unassembled WGS sequence"/>
</dbReference>
<gene>
    <name evidence="2" type="ORF">ARMGADRAFT_1146843</name>
</gene>
<evidence type="ECO:0000256" key="1">
    <source>
        <dbReference type="SAM" id="MobiDB-lite"/>
    </source>
</evidence>
<keyword evidence="3" id="KW-1185">Reference proteome</keyword>
<evidence type="ECO:0000313" key="3">
    <source>
        <dbReference type="Proteomes" id="UP000217790"/>
    </source>
</evidence>